<accession>A0A8H5D2E6</accession>
<proteinExistence type="inferred from homology"/>
<dbReference type="GO" id="GO:0005829">
    <property type="term" value="C:cytosol"/>
    <property type="evidence" value="ECO:0007669"/>
    <property type="project" value="TreeGrafter"/>
</dbReference>
<keyword evidence="2 3" id="KW-0143">Chaperone</keyword>
<keyword evidence="3" id="KW-0963">Cytoplasm</keyword>
<dbReference type="GO" id="GO:0005874">
    <property type="term" value="C:microtubule"/>
    <property type="evidence" value="ECO:0007669"/>
    <property type="project" value="UniProtKB-KW"/>
</dbReference>
<dbReference type="EMBL" id="JAACJO010000011">
    <property type="protein sequence ID" value="KAF5352444.1"/>
    <property type="molecule type" value="Genomic_DNA"/>
</dbReference>
<evidence type="ECO:0000313" key="5">
    <source>
        <dbReference type="Proteomes" id="UP000559027"/>
    </source>
</evidence>
<dbReference type="AlphaFoldDB" id="A0A8H5D2E6"/>
<dbReference type="PANTHER" id="PTHR21500:SF0">
    <property type="entry name" value="TUBULIN-SPECIFIC CHAPERONE A"/>
    <property type="match status" value="1"/>
</dbReference>
<evidence type="ECO:0000256" key="3">
    <source>
        <dbReference type="RuleBase" id="RU364030"/>
    </source>
</evidence>
<dbReference type="PANTHER" id="PTHR21500">
    <property type="entry name" value="TUBULIN-SPECIFIC CHAPERONE A"/>
    <property type="match status" value="1"/>
</dbReference>
<dbReference type="OrthoDB" id="296187at2759"/>
<keyword evidence="5" id="KW-1185">Reference proteome</keyword>
<dbReference type="GO" id="GO:0007021">
    <property type="term" value="P:tubulin complex assembly"/>
    <property type="evidence" value="ECO:0007669"/>
    <property type="project" value="UniProtKB-UniRule"/>
</dbReference>
<evidence type="ECO:0000313" key="4">
    <source>
        <dbReference type="EMBL" id="KAF5352444.1"/>
    </source>
</evidence>
<comment type="subunit">
    <text evidence="3">Supercomplex made of cofactors A to E. Cofactors A and D function by capturing and stabilizing tubulin in a quasi-native conformation. Cofactor E binds to the cofactor D-tubulin complex; interaction with cofactor C then causes the release of tubulin polypeptides that are committed to the native state.</text>
</comment>
<dbReference type="Proteomes" id="UP000559027">
    <property type="component" value="Unassembled WGS sequence"/>
</dbReference>
<keyword evidence="3" id="KW-0493">Microtubule</keyword>
<reference evidence="4 5" key="1">
    <citation type="journal article" date="2020" name="ISME J.">
        <title>Uncovering the hidden diversity of litter-decomposition mechanisms in mushroom-forming fungi.</title>
        <authorList>
            <person name="Floudas D."/>
            <person name="Bentzer J."/>
            <person name="Ahren D."/>
            <person name="Johansson T."/>
            <person name="Persson P."/>
            <person name="Tunlid A."/>
        </authorList>
    </citation>
    <scope>NUCLEOTIDE SEQUENCE [LARGE SCALE GENOMIC DNA]</scope>
    <source>
        <strain evidence="4 5">CBS 146.42</strain>
    </source>
</reference>
<comment type="caution">
    <text evidence="4">The sequence shown here is derived from an EMBL/GenBank/DDBJ whole genome shotgun (WGS) entry which is preliminary data.</text>
</comment>
<sequence>MSEIATIQKQLKIKSGSAQRYEKEVGLYQKEVHDLQKKLDKFVSDGADSEDWDIKNTKRMMEESNKMILDTKTRLGKVNGELSDLVKQVEGKPGVADTEEFKNAQQILKKAESSPS</sequence>
<dbReference type="Pfam" id="PF02970">
    <property type="entry name" value="TBCA"/>
    <property type="match status" value="1"/>
</dbReference>
<evidence type="ECO:0000256" key="1">
    <source>
        <dbReference type="ARBA" id="ARBA00006806"/>
    </source>
</evidence>
<evidence type="ECO:0000256" key="2">
    <source>
        <dbReference type="ARBA" id="ARBA00023186"/>
    </source>
</evidence>
<dbReference type="SUPFAM" id="SSF46988">
    <property type="entry name" value="Tubulin chaperone cofactor A"/>
    <property type="match status" value="1"/>
</dbReference>
<dbReference type="InterPro" id="IPR004226">
    <property type="entry name" value="TBCA"/>
</dbReference>
<dbReference type="InterPro" id="IPR036126">
    <property type="entry name" value="TBCA_sf"/>
</dbReference>
<protein>
    <recommendedName>
        <fullName evidence="3">Tubulin-specific chaperone A</fullName>
    </recommendedName>
</protein>
<comment type="similarity">
    <text evidence="1 3">Belongs to the TBCA family.</text>
</comment>
<comment type="subcellular location">
    <subcellularLocation>
        <location evidence="3">Cytoplasm</location>
        <location evidence="3">Cytoskeleton</location>
    </subcellularLocation>
</comment>
<dbReference type="Gene3D" id="1.20.58.90">
    <property type="match status" value="1"/>
</dbReference>
<organism evidence="4 5">
    <name type="scientific">Leucocoprinus leucothites</name>
    <dbReference type="NCBI Taxonomy" id="201217"/>
    <lineage>
        <taxon>Eukaryota</taxon>
        <taxon>Fungi</taxon>
        <taxon>Dikarya</taxon>
        <taxon>Basidiomycota</taxon>
        <taxon>Agaricomycotina</taxon>
        <taxon>Agaricomycetes</taxon>
        <taxon>Agaricomycetidae</taxon>
        <taxon>Agaricales</taxon>
        <taxon>Agaricineae</taxon>
        <taxon>Agaricaceae</taxon>
        <taxon>Leucocoprinus</taxon>
    </lineage>
</organism>
<dbReference type="GO" id="GO:0007023">
    <property type="term" value="P:post-chaperonin tubulin folding pathway"/>
    <property type="evidence" value="ECO:0007669"/>
    <property type="project" value="UniProtKB-UniRule"/>
</dbReference>
<name>A0A8H5D2E6_9AGAR</name>
<gene>
    <name evidence="4" type="ORF">D9756_005844</name>
</gene>
<keyword evidence="3" id="KW-0206">Cytoskeleton</keyword>
<dbReference type="GO" id="GO:0048487">
    <property type="term" value="F:beta-tubulin binding"/>
    <property type="evidence" value="ECO:0007669"/>
    <property type="project" value="InterPro"/>
</dbReference>